<dbReference type="AlphaFoldDB" id="A0A177SKX5"/>
<dbReference type="Gene3D" id="2.40.10.220">
    <property type="entry name" value="predicted glycosyltransferase like domains"/>
    <property type="match status" value="1"/>
</dbReference>
<comment type="subunit">
    <text evidence="1">Monomer in both c-di-GMP-bound and free forms.</text>
</comment>
<accession>A0A177SKX5</accession>
<reference evidence="3 4" key="1">
    <citation type="submission" date="2016-03" db="EMBL/GenBank/DDBJ databases">
        <title>Draft Genome Assembly of Pseudomonas putida strain CBF10-2.</title>
        <authorList>
            <person name="Iyer R.S."/>
            <person name="Damania A."/>
        </authorList>
    </citation>
    <scope>NUCLEOTIDE SEQUENCE [LARGE SCALE GENOMIC DNA]</scope>
    <source>
        <strain evidence="3 4">CBF10-2</strain>
    </source>
</reference>
<dbReference type="Proteomes" id="UP000077752">
    <property type="component" value="Unassembled WGS sequence"/>
</dbReference>
<organism evidence="3 4">
    <name type="scientific">Pseudomonas putida</name>
    <name type="common">Arthrobacter siderocapsulatus</name>
    <dbReference type="NCBI Taxonomy" id="303"/>
    <lineage>
        <taxon>Bacteria</taxon>
        <taxon>Pseudomonadati</taxon>
        <taxon>Pseudomonadota</taxon>
        <taxon>Gammaproteobacteria</taxon>
        <taxon>Pseudomonadales</taxon>
        <taxon>Pseudomonadaceae</taxon>
        <taxon>Pseudomonas</taxon>
    </lineage>
</organism>
<dbReference type="PIRSF" id="PIRSF028141">
    <property type="entry name" value="C-di-GMP_BP_PA4608"/>
    <property type="match status" value="1"/>
</dbReference>
<feature type="domain" description="PilZ" evidence="2">
    <location>
        <begin position="6"/>
        <end position="102"/>
    </location>
</feature>
<evidence type="ECO:0000259" key="2">
    <source>
        <dbReference type="Pfam" id="PF07238"/>
    </source>
</evidence>
<dbReference type="InterPro" id="IPR009875">
    <property type="entry name" value="PilZ_domain"/>
</dbReference>
<comment type="caution">
    <text evidence="3">The sequence shown here is derived from an EMBL/GenBank/DDBJ whole genome shotgun (WGS) entry which is preliminary data.</text>
</comment>
<sequence>MSEQNDRRRFKRIAFDAPTELIQGARRWKAPLVDISLKGLLVEVPSSWDADGEQLFDAEVTLSPDAKVLMQVQLRHVEKTQLGFICLHIDLASMEHLRRLVELNLADRTELEREFHQLIEDQDLLAP</sequence>
<proteinExistence type="predicted"/>
<dbReference type="InterPro" id="IPR027021">
    <property type="entry name" value="C-di-GMP_BP_PA4608"/>
</dbReference>
<keyword evidence="1" id="KW-0547">Nucleotide-binding</keyword>
<evidence type="ECO:0000313" key="4">
    <source>
        <dbReference type="Proteomes" id="UP000077752"/>
    </source>
</evidence>
<evidence type="ECO:0000256" key="1">
    <source>
        <dbReference type="PIRNR" id="PIRNR028141"/>
    </source>
</evidence>
<comment type="function">
    <text evidence="1">Binds the second messenger bis-(3'-5') cyclic dimeric guanosine monophosphate (c-di-GMP). Can bind two c-di-GMP molecules per monomer. May play a role in bacterial second-messenger regulated processes. Binding to c-di-GMP induces a conformational change of the C- and N-termini resulting in the exposure of a highly negative surface on one side of the protein to a possible effector protein.</text>
</comment>
<keyword evidence="1" id="KW-0973">c-di-GMP</keyword>
<evidence type="ECO:0000313" key="3">
    <source>
        <dbReference type="EMBL" id="OAI91180.1"/>
    </source>
</evidence>
<dbReference type="GO" id="GO:0035438">
    <property type="term" value="F:cyclic-di-GMP binding"/>
    <property type="evidence" value="ECO:0007669"/>
    <property type="project" value="InterPro"/>
</dbReference>
<dbReference type="Pfam" id="PF07238">
    <property type="entry name" value="PilZ"/>
    <property type="match status" value="1"/>
</dbReference>
<dbReference type="RefSeq" id="WP_064303555.1">
    <property type="nucleotide sequence ID" value="NZ_LUCV01000028.1"/>
</dbReference>
<gene>
    <name evidence="3" type="ORF">AYO28_22335</name>
</gene>
<name>A0A177SKX5_PSEPU</name>
<protein>
    <recommendedName>
        <fullName evidence="1">Cyclic diguanosine monophosphate-binding protein</fullName>
        <shortName evidence="1">c-di-GMP-binding protein</shortName>
    </recommendedName>
    <alternativeName>
        <fullName evidence="1">Pilz domain-containing protein</fullName>
    </alternativeName>
</protein>
<dbReference type="EMBL" id="LUCV01000028">
    <property type="protein sequence ID" value="OAI91180.1"/>
    <property type="molecule type" value="Genomic_DNA"/>
</dbReference>
<dbReference type="SUPFAM" id="SSF141371">
    <property type="entry name" value="PilZ domain-like"/>
    <property type="match status" value="1"/>
</dbReference>